<dbReference type="PROSITE" id="PS51257">
    <property type="entry name" value="PROKAR_LIPOPROTEIN"/>
    <property type="match status" value="1"/>
</dbReference>
<keyword evidence="3" id="KW-1185">Reference proteome</keyword>
<feature type="signal peptide" evidence="1">
    <location>
        <begin position="1"/>
        <end position="22"/>
    </location>
</feature>
<evidence type="ECO:0000256" key="1">
    <source>
        <dbReference type="SAM" id="SignalP"/>
    </source>
</evidence>
<dbReference type="Proteomes" id="UP000295724">
    <property type="component" value="Unassembled WGS sequence"/>
</dbReference>
<name>A0A4R6XC53_9GAMM</name>
<comment type="caution">
    <text evidence="2">The sequence shown here is derived from an EMBL/GenBank/DDBJ whole genome shotgun (WGS) entry which is preliminary data.</text>
</comment>
<accession>A0A4R6XC53</accession>
<evidence type="ECO:0000313" key="2">
    <source>
        <dbReference type="EMBL" id="TDR16855.1"/>
    </source>
</evidence>
<protein>
    <recommendedName>
        <fullName evidence="4">Lipoprotein</fullName>
    </recommendedName>
</protein>
<dbReference type="OrthoDB" id="9964995at2"/>
<organism evidence="2 3">
    <name type="scientific">Marinicella litoralis</name>
    <dbReference type="NCBI Taxonomy" id="644220"/>
    <lineage>
        <taxon>Bacteria</taxon>
        <taxon>Pseudomonadati</taxon>
        <taxon>Pseudomonadota</taxon>
        <taxon>Gammaproteobacteria</taxon>
        <taxon>Lysobacterales</taxon>
        <taxon>Marinicellaceae</taxon>
        <taxon>Marinicella</taxon>
    </lineage>
</organism>
<reference evidence="2 3" key="1">
    <citation type="submission" date="2019-03" db="EMBL/GenBank/DDBJ databases">
        <title>Genomic Encyclopedia of Type Strains, Phase IV (KMG-IV): sequencing the most valuable type-strain genomes for metagenomic binning, comparative biology and taxonomic classification.</title>
        <authorList>
            <person name="Goeker M."/>
        </authorList>
    </citation>
    <scope>NUCLEOTIDE SEQUENCE [LARGE SCALE GENOMIC DNA]</scope>
    <source>
        <strain evidence="2 3">DSM 25488</strain>
    </source>
</reference>
<dbReference type="RefSeq" id="WP_099019962.1">
    <property type="nucleotide sequence ID" value="NZ_NIHB01000005.1"/>
</dbReference>
<feature type="chain" id="PRO_5020371881" description="Lipoprotein" evidence="1">
    <location>
        <begin position="23"/>
        <end position="250"/>
    </location>
</feature>
<sequence>MYKKLMLAVTCVALTACGADEATTNTSTTNLNDHENSVADEAPRSALKEYLSEGTVCDVLDQESLRNTFGIQTEIKARVSSFSNKYTCSFSWERADADERMNAMISGTVMTADGKMKKIPMRQRVTDSELSITLSQSDRSAENYLPRKKTEQELQTQIDAAKKAANDRLTDEQKAAAGDVANDMVEKLLKKNNENQIIEGVGQAAYWSRVGFGGLNVFTNGVEVYIAPMIADTQEEDIENAKLAFQLLQQ</sequence>
<keyword evidence="1" id="KW-0732">Signal</keyword>
<gene>
    <name evidence="2" type="ORF">C8D91_2762</name>
</gene>
<evidence type="ECO:0000313" key="3">
    <source>
        <dbReference type="Proteomes" id="UP000295724"/>
    </source>
</evidence>
<proteinExistence type="predicted"/>
<dbReference type="AlphaFoldDB" id="A0A4R6XC53"/>
<evidence type="ECO:0008006" key="4">
    <source>
        <dbReference type="Google" id="ProtNLM"/>
    </source>
</evidence>
<dbReference type="EMBL" id="SNZB01000007">
    <property type="protein sequence ID" value="TDR16855.1"/>
    <property type="molecule type" value="Genomic_DNA"/>
</dbReference>